<keyword evidence="5" id="KW-0560">Oxidoreductase</keyword>
<dbReference type="PANTHER" id="PTHR42973">
    <property type="entry name" value="BINDING OXIDOREDUCTASE, PUTATIVE (AFU_ORTHOLOGUE AFUA_1G17690)-RELATED"/>
    <property type="match status" value="1"/>
</dbReference>
<gene>
    <name evidence="7" type="ORF">HNR40_005057</name>
</gene>
<dbReference type="InterPro" id="IPR050416">
    <property type="entry name" value="FAD-linked_Oxidoreductase"/>
</dbReference>
<comment type="caution">
    <text evidence="7">The sequence shown here is derived from an EMBL/GenBank/DDBJ whole genome shotgun (WGS) entry which is preliminary data.</text>
</comment>
<comment type="similarity">
    <text evidence="2">Belongs to the oxygen-dependent FAD-linked oxidoreductase family.</text>
</comment>
<reference evidence="7 8" key="1">
    <citation type="submission" date="2020-08" db="EMBL/GenBank/DDBJ databases">
        <title>Genomic Encyclopedia of Type Strains, Phase IV (KMG-IV): sequencing the most valuable type-strain genomes for metagenomic binning, comparative biology and taxonomic classification.</title>
        <authorList>
            <person name="Goeker M."/>
        </authorList>
    </citation>
    <scope>NUCLEOTIDE SEQUENCE [LARGE SCALE GENOMIC DNA]</scope>
    <source>
        <strain evidence="7 8">DSM 45385</strain>
    </source>
</reference>
<evidence type="ECO:0000256" key="4">
    <source>
        <dbReference type="ARBA" id="ARBA00022827"/>
    </source>
</evidence>
<evidence type="ECO:0000313" key="8">
    <source>
        <dbReference type="Proteomes" id="UP000568380"/>
    </source>
</evidence>
<dbReference type="InterPro" id="IPR012951">
    <property type="entry name" value="BBE"/>
</dbReference>
<dbReference type="InterPro" id="IPR016166">
    <property type="entry name" value="FAD-bd_PCMH"/>
</dbReference>
<feature type="domain" description="FAD-binding PCMH-type" evidence="6">
    <location>
        <begin position="34"/>
        <end position="202"/>
    </location>
</feature>
<dbReference type="InterPro" id="IPR016169">
    <property type="entry name" value="FAD-bd_PCMH_sub2"/>
</dbReference>
<evidence type="ECO:0000259" key="6">
    <source>
        <dbReference type="PROSITE" id="PS51387"/>
    </source>
</evidence>
<dbReference type="PROSITE" id="PS51387">
    <property type="entry name" value="FAD_PCMH"/>
    <property type="match status" value="1"/>
</dbReference>
<evidence type="ECO:0000313" key="7">
    <source>
        <dbReference type="EMBL" id="MBB5079571.1"/>
    </source>
</evidence>
<sequence length="401" mass="42364">MTQQTLTNDLGFTAYLPGRSGYDEQRGQPFRPDMDARPALVARAFTAHDVRMAVLAAGERGLPLAVQATGHGTHVASDGGLLLKTTDMNTVTVDPHRRTATVGPGAVWGDVLAAAAPYGLAPLSGSSPTVGVTGYTLGGGLGWLARRYGFAADSVLSAQVVTADGRIVTADAEHNPELFWALRGGGGNFGVVTSLEFRLYPVAEVWAGAVTFAVTDAAAQLAAYRDWAATAPPELSTAAVLTRERTLVIKAVGPDRAAVEPLLRRMGTVIQDDLRLIPFASAAMGGNPAVTLELYKSLPDEVLESAVDVDGAAVEVRHWGGAIATPGPDAGPVSHRDTEFSVIVTKRVALPYVTGRSFLNFSNDPARVANAYTAANLERLREVKRAWDPGNMFRLNLNIQP</sequence>
<evidence type="ECO:0000256" key="1">
    <source>
        <dbReference type="ARBA" id="ARBA00001974"/>
    </source>
</evidence>
<organism evidence="7 8">
    <name type="scientific">Nonomuraea endophytica</name>
    <dbReference type="NCBI Taxonomy" id="714136"/>
    <lineage>
        <taxon>Bacteria</taxon>
        <taxon>Bacillati</taxon>
        <taxon>Actinomycetota</taxon>
        <taxon>Actinomycetes</taxon>
        <taxon>Streptosporangiales</taxon>
        <taxon>Streptosporangiaceae</taxon>
        <taxon>Nonomuraea</taxon>
    </lineage>
</organism>
<keyword evidence="8" id="KW-1185">Reference proteome</keyword>
<dbReference type="EMBL" id="JACHIN010000006">
    <property type="protein sequence ID" value="MBB5079571.1"/>
    <property type="molecule type" value="Genomic_DNA"/>
</dbReference>
<protein>
    <submittedName>
        <fullName evidence="7">FAD/FMN-containing dehydrogenase</fullName>
    </submittedName>
</protein>
<evidence type="ECO:0000256" key="5">
    <source>
        <dbReference type="ARBA" id="ARBA00023002"/>
    </source>
</evidence>
<proteinExistence type="inferred from homology"/>
<dbReference type="GO" id="GO:0016491">
    <property type="term" value="F:oxidoreductase activity"/>
    <property type="evidence" value="ECO:0007669"/>
    <property type="project" value="UniProtKB-KW"/>
</dbReference>
<dbReference type="InterPro" id="IPR036318">
    <property type="entry name" value="FAD-bd_PCMH-like_sf"/>
</dbReference>
<dbReference type="PROSITE" id="PS00862">
    <property type="entry name" value="OX2_COVAL_FAD"/>
    <property type="match status" value="1"/>
</dbReference>
<comment type="cofactor">
    <cofactor evidence="1">
        <name>FAD</name>
        <dbReference type="ChEBI" id="CHEBI:57692"/>
    </cofactor>
</comment>
<dbReference type="GO" id="GO:0071949">
    <property type="term" value="F:FAD binding"/>
    <property type="evidence" value="ECO:0007669"/>
    <property type="project" value="InterPro"/>
</dbReference>
<dbReference type="Pfam" id="PF01565">
    <property type="entry name" value="FAD_binding_4"/>
    <property type="match status" value="1"/>
</dbReference>
<name>A0A7W8EHL9_9ACTN</name>
<dbReference type="InterPro" id="IPR016167">
    <property type="entry name" value="FAD-bd_PCMH_sub1"/>
</dbReference>
<keyword evidence="4" id="KW-0274">FAD</keyword>
<dbReference type="Proteomes" id="UP000568380">
    <property type="component" value="Unassembled WGS sequence"/>
</dbReference>
<keyword evidence="3" id="KW-0285">Flavoprotein</keyword>
<dbReference type="Pfam" id="PF08031">
    <property type="entry name" value="BBE"/>
    <property type="match status" value="1"/>
</dbReference>
<dbReference type="Gene3D" id="3.30.43.10">
    <property type="entry name" value="Uridine Diphospho-n-acetylenolpyruvylglucosamine Reductase, domain 2"/>
    <property type="match status" value="1"/>
</dbReference>
<dbReference type="Gene3D" id="3.40.462.20">
    <property type="match status" value="1"/>
</dbReference>
<accession>A0A7W8EHL9</accession>
<dbReference type="InterPro" id="IPR006093">
    <property type="entry name" value="Oxy_OxRdtase_FAD_BS"/>
</dbReference>
<dbReference type="RefSeq" id="WP_184965259.1">
    <property type="nucleotide sequence ID" value="NZ_JACHIN010000006.1"/>
</dbReference>
<evidence type="ECO:0000256" key="3">
    <source>
        <dbReference type="ARBA" id="ARBA00022630"/>
    </source>
</evidence>
<dbReference type="PANTHER" id="PTHR42973:SF39">
    <property type="entry name" value="FAD-BINDING PCMH-TYPE DOMAIN-CONTAINING PROTEIN"/>
    <property type="match status" value="1"/>
</dbReference>
<dbReference type="SUPFAM" id="SSF56176">
    <property type="entry name" value="FAD-binding/transporter-associated domain-like"/>
    <property type="match status" value="1"/>
</dbReference>
<evidence type="ECO:0000256" key="2">
    <source>
        <dbReference type="ARBA" id="ARBA00005466"/>
    </source>
</evidence>
<dbReference type="AlphaFoldDB" id="A0A7W8EHL9"/>
<dbReference type="InterPro" id="IPR006094">
    <property type="entry name" value="Oxid_FAD_bind_N"/>
</dbReference>
<dbReference type="Gene3D" id="3.30.465.10">
    <property type="match status" value="1"/>
</dbReference>